<gene>
    <name evidence="1" type="ORF">GCM10020366_59140</name>
</gene>
<protein>
    <recommendedName>
        <fullName evidence="3">Phosphoribosyltransferase domain-containing protein</fullName>
    </recommendedName>
</protein>
<evidence type="ECO:0008006" key="3">
    <source>
        <dbReference type="Google" id="ProtNLM"/>
    </source>
</evidence>
<dbReference type="EMBL" id="BAAAYK010000038">
    <property type="protein sequence ID" value="GAA3364204.1"/>
    <property type="molecule type" value="Genomic_DNA"/>
</dbReference>
<proteinExistence type="predicted"/>
<dbReference type="Proteomes" id="UP001500483">
    <property type="component" value="Unassembled WGS sequence"/>
</dbReference>
<reference evidence="2" key="1">
    <citation type="journal article" date="2019" name="Int. J. Syst. Evol. Microbiol.">
        <title>The Global Catalogue of Microorganisms (GCM) 10K type strain sequencing project: providing services to taxonomists for standard genome sequencing and annotation.</title>
        <authorList>
            <consortium name="The Broad Institute Genomics Platform"/>
            <consortium name="The Broad Institute Genome Sequencing Center for Infectious Disease"/>
            <person name="Wu L."/>
            <person name="Ma J."/>
        </authorList>
    </citation>
    <scope>NUCLEOTIDE SEQUENCE [LARGE SCALE GENOMIC DNA]</scope>
    <source>
        <strain evidence="2">JCM 9687</strain>
    </source>
</reference>
<organism evidence="1 2">
    <name type="scientific">Saccharopolyspora gregorii</name>
    <dbReference type="NCBI Taxonomy" id="33914"/>
    <lineage>
        <taxon>Bacteria</taxon>
        <taxon>Bacillati</taxon>
        <taxon>Actinomycetota</taxon>
        <taxon>Actinomycetes</taxon>
        <taxon>Pseudonocardiales</taxon>
        <taxon>Pseudonocardiaceae</taxon>
        <taxon>Saccharopolyspora</taxon>
    </lineage>
</organism>
<keyword evidence="2" id="KW-1185">Reference proteome</keyword>
<dbReference type="InterPro" id="IPR029057">
    <property type="entry name" value="PRTase-like"/>
</dbReference>
<evidence type="ECO:0000313" key="1">
    <source>
        <dbReference type="EMBL" id="GAA3364204.1"/>
    </source>
</evidence>
<dbReference type="CDD" id="cd06223">
    <property type="entry name" value="PRTases_typeI"/>
    <property type="match status" value="1"/>
</dbReference>
<accession>A0ABP6RZK8</accession>
<dbReference type="InterPro" id="IPR000836">
    <property type="entry name" value="PRTase_dom"/>
</dbReference>
<sequence>MWKINPGANPAEHHVLLIDDTWTTGGNAQSAAVALRSAGASAVTILTLARWLDRSRELVPEFIMGRLAHRNLDLFHCPALTSGCPQPREASR</sequence>
<evidence type="ECO:0000313" key="2">
    <source>
        <dbReference type="Proteomes" id="UP001500483"/>
    </source>
</evidence>
<dbReference type="Gene3D" id="3.40.50.2020">
    <property type="match status" value="1"/>
</dbReference>
<dbReference type="SUPFAM" id="SSF53271">
    <property type="entry name" value="PRTase-like"/>
    <property type="match status" value="1"/>
</dbReference>
<name>A0ABP6RZK8_9PSEU</name>
<comment type="caution">
    <text evidence="1">The sequence shown here is derived from an EMBL/GenBank/DDBJ whole genome shotgun (WGS) entry which is preliminary data.</text>
</comment>